<feature type="region of interest" description="Disordered" evidence="6">
    <location>
        <begin position="102"/>
        <end position="131"/>
    </location>
</feature>
<dbReference type="KEGG" id="lact:D7I46_04485"/>
<keyword evidence="4" id="KW-0732">Signal</keyword>
<organism evidence="9 10">
    <name type="scientific">Lactococcus allomyrinae</name>
    <dbReference type="NCBI Taxonomy" id="2419773"/>
    <lineage>
        <taxon>Bacteria</taxon>
        <taxon>Bacillati</taxon>
        <taxon>Bacillota</taxon>
        <taxon>Bacilli</taxon>
        <taxon>Lactobacillales</taxon>
        <taxon>Streptococcaceae</taxon>
        <taxon>Lactococcus</taxon>
    </lineage>
</organism>
<dbReference type="GO" id="GO:0030313">
    <property type="term" value="C:cell envelope"/>
    <property type="evidence" value="ECO:0007669"/>
    <property type="project" value="UniProtKB-SubCell"/>
</dbReference>
<evidence type="ECO:0000256" key="3">
    <source>
        <dbReference type="ARBA" id="ARBA00022525"/>
    </source>
</evidence>
<dbReference type="Gene3D" id="2.60.40.4270">
    <property type="entry name" value="Listeria-Bacteroides repeat domain"/>
    <property type="match status" value="1"/>
</dbReference>
<dbReference type="Pfam" id="PF00746">
    <property type="entry name" value="Gram_pos_anchor"/>
    <property type="match status" value="1"/>
</dbReference>
<evidence type="ECO:0000256" key="5">
    <source>
        <dbReference type="ARBA" id="ARBA00023088"/>
    </source>
</evidence>
<dbReference type="PROSITE" id="PS50847">
    <property type="entry name" value="GRAM_POS_ANCHORING"/>
    <property type="match status" value="1"/>
</dbReference>
<keyword evidence="2" id="KW-0134">Cell wall</keyword>
<dbReference type="OrthoDB" id="663332at2"/>
<evidence type="ECO:0000256" key="1">
    <source>
        <dbReference type="ARBA" id="ARBA00004196"/>
    </source>
</evidence>
<evidence type="ECO:0000256" key="2">
    <source>
        <dbReference type="ARBA" id="ARBA00022512"/>
    </source>
</evidence>
<accession>A0A387BL55</accession>
<protein>
    <submittedName>
        <fullName evidence="9">LPXTG cell wall anchor domain-containing protein</fullName>
    </submittedName>
</protein>
<dbReference type="EMBL" id="CP032627">
    <property type="protein sequence ID" value="AYG01919.1"/>
    <property type="molecule type" value="Genomic_DNA"/>
</dbReference>
<dbReference type="Proteomes" id="UP000269374">
    <property type="component" value="Chromosome"/>
</dbReference>
<evidence type="ECO:0000256" key="7">
    <source>
        <dbReference type="SAM" id="Phobius"/>
    </source>
</evidence>
<keyword evidence="7" id="KW-0812">Transmembrane</keyword>
<keyword evidence="3" id="KW-0964">Secreted</keyword>
<dbReference type="Pfam" id="PF09479">
    <property type="entry name" value="Flg_new"/>
    <property type="match status" value="1"/>
</dbReference>
<evidence type="ECO:0000313" key="10">
    <source>
        <dbReference type="Proteomes" id="UP000269374"/>
    </source>
</evidence>
<dbReference type="NCBIfam" id="TIGR01167">
    <property type="entry name" value="LPXTG_anchor"/>
    <property type="match status" value="1"/>
</dbReference>
<comment type="subcellular location">
    <subcellularLocation>
        <location evidence="1">Cell envelope</location>
    </subcellularLocation>
</comment>
<feature type="compositionally biased region" description="Polar residues" evidence="6">
    <location>
        <begin position="120"/>
        <end position="131"/>
    </location>
</feature>
<evidence type="ECO:0000256" key="4">
    <source>
        <dbReference type="ARBA" id="ARBA00022729"/>
    </source>
</evidence>
<sequence length="198" mass="21556">MTLLSIIMVTHLQNIVTLTRTVTVTQPAVTFTINFDSNSGDFIPSQTVDLFGTSTEPKTPKKSGYTFDGWYTDKSLIYQFDFTLSIMSDYTLYAKWIPTSSTTTTGNASASTTVSSNTGDASTSTMVSSNKNMSNSRLTANVTLTDLSKNNKANTNVNSEKGGELPTTGESSSVFLYMVGLFSLLGATWLLFHRKIKN</sequence>
<evidence type="ECO:0000256" key="6">
    <source>
        <dbReference type="SAM" id="MobiDB-lite"/>
    </source>
</evidence>
<feature type="domain" description="Gram-positive cocci surface proteins LPxTG" evidence="8">
    <location>
        <begin position="165"/>
        <end position="198"/>
    </location>
</feature>
<keyword evidence="7" id="KW-1133">Transmembrane helix</keyword>
<proteinExistence type="predicted"/>
<dbReference type="NCBIfam" id="TIGR02543">
    <property type="entry name" value="List_Bact_rpt"/>
    <property type="match status" value="1"/>
</dbReference>
<evidence type="ECO:0000259" key="8">
    <source>
        <dbReference type="PROSITE" id="PS50847"/>
    </source>
</evidence>
<keyword evidence="10" id="KW-1185">Reference proteome</keyword>
<name>A0A387BL55_9LACT</name>
<dbReference type="InterPro" id="IPR019931">
    <property type="entry name" value="LPXTG_anchor"/>
</dbReference>
<reference evidence="9 10" key="1">
    <citation type="submission" date="2018-09" db="EMBL/GenBank/DDBJ databases">
        <title>Genome sequencing of strain 1JSPR-7.</title>
        <authorList>
            <person name="Heo J."/>
            <person name="Kim S.-J."/>
            <person name="Kwon S.-W."/>
        </authorList>
    </citation>
    <scope>NUCLEOTIDE SEQUENCE [LARGE SCALE GENOMIC DNA]</scope>
    <source>
        <strain evidence="9 10">1JSPR-7</strain>
    </source>
</reference>
<dbReference type="InterPro" id="IPR042229">
    <property type="entry name" value="Listeria/Bacterioides_rpt_sf"/>
</dbReference>
<keyword evidence="7" id="KW-0472">Membrane</keyword>
<evidence type="ECO:0000313" key="9">
    <source>
        <dbReference type="EMBL" id="AYG01919.1"/>
    </source>
</evidence>
<feature type="compositionally biased region" description="Low complexity" evidence="6">
    <location>
        <begin position="102"/>
        <end position="119"/>
    </location>
</feature>
<gene>
    <name evidence="9" type="ORF">D7I46_04485</name>
</gene>
<dbReference type="InterPro" id="IPR013378">
    <property type="entry name" value="InlB-like_B-rpt"/>
</dbReference>
<keyword evidence="5" id="KW-0572">Peptidoglycan-anchor</keyword>
<feature type="transmembrane region" description="Helical" evidence="7">
    <location>
        <begin position="174"/>
        <end position="192"/>
    </location>
</feature>
<dbReference type="AlphaFoldDB" id="A0A387BL55"/>